<dbReference type="InterPro" id="IPR050823">
    <property type="entry name" value="Plant_Ser_Thr_Prot_Kinase"/>
</dbReference>
<dbReference type="PANTHER" id="PTHR45621">
    <property type="entry name" value="OS01G0588500 PROTEIN-RELATED"/>
    <property type="match status" value="1"/>
</dbReference>
<sequence length="122" mass="13840">MGFLIKKRCYGKVTSTSVPPSAWRPRFQTKILQLGNLKPFSFNVLTLATRNFRLDSVLVEGGSVLVFKGWIDEQSLIAAKPGTRTVIVVKRLNQEIFKVFKNGSYVLMHKTNSFSNILYLTQ</sequence>
<reference evidence="1 2" key="1">
    <citation type="journal article" date="2017" name="Nat. Commun.">
        <title>Genome assembly with in vitro proximity ligation data and whole-genome triplication in lettuce.</title>
        <authorList>
            <person name="Reyes-Chin-Wo S."/>
            <person name="Wang Z."/>
            <person name="Yang X."/>
            <person name="Kozik A."/>
            <person name="Arikit S."/>
            <person name="Song C."/>
            <person name="Xia L."/>
            <person name="Froenicke L."/>
            <person name="Lavelle D.O."/>
            <person name="Truco M.J."/>
            <person name="Xia R."/>
            <person name="Zhu S."/>
            <person name="Xu C."/>
            <person name="Xu H."/>
            <person name="Xu X."/>
            <person name="Cox K."/>
            <person name="Korf I."/>
            <person name="Meyers B.C."/>
            <person name="Michelmore R.W."/>
        </authorList>
    </citation>
    <scope>NUCLEOTIDE SEQUENCE [LARGE SCALE GENOMIC DNA]</scope>
    <source>
        <strain evidence="2">cv. Salinas</strain>
        <tissue evidence="1">Seedlings</tissue>
    </source>
</reference>
<name>A0A9R1VN90_LACSA</name>
<dbReference type="AlphaFoldDB" id="A0A9R1VN90"/>
<proteinExistence type="predicted"/>
<evidence type="ECO:0000313" key="2">
    <source>
        <dbReference type="Proteomes" id="UP000235145"/>
    </source>
</evidence>
<protein>
    <submittedName>
        <fullName evidence="1">Uncharacterized protein</fullName>
    </submittedName>
</protein>
<evidence type="ECO:0000313" key="1">
    <source>
        <dbReference type="EMBL" id="KAJ0209476.1"/>
    </source>
</evidence>
<gene>
    <name evidence="1" type="ORF">LSAT_V11C400165710</name>
</gene>
<dbReference type="Gene3D" id="3.30.200.20">
    <property type="entry name" value="Phosphorylase Kinase, domain 1"/>
    <property type="match status" value="1"/>
</dbReference>
<comment type="caution">
    <text evidence="1">The sequence shown here is derived from an EMBL/GenBank/DDBJ whole genome shotgun (WGS) entry which is preliminary data.</text>
</comment>
<accession>A0A9R1VN90</accession>
<dbReference type="Proteomes" id="UP000235145">
    <property type="component" value="Unassembled WGS sequence"/>
</dbReference>
<dbReference type="EMBL" id="NBSK02000004">
    <property type="protein sequence ID" value="KAJ0209476.1"/>
    <property type="molecule type" value="Genomic_DNA"/>
</dbReference>
<keyword evidence="2" id="KW-1185">Reference proteome</keyword>
<organism evidence="1 2">
    <name type="scientific">Lactuca sativa</name>
    <name type="common">Garden lettuce</name>
    <dbReference type="NCBI Taxonomy" id="4236"/>
    <lineage>
        <taxon>Eukaryota</taxon>
        <taxon>Viridiplantae</taxon>
        <taxon>Streptophyta</taxon>
        <taxon>Embryophyta</taxon>
        <taxon>Tracheophyta</taxon>
        <taxon>Spermatophyta</taxon>
        <taxon>Magnoliopsida</taxon>
        <taxon>eudicotyledons</taxon>
        <taxon>Gunneridae</taxon>
        <taxon>Pentapetalae</taxon>
        <taxon>asterids</taxon>
        <taxon>campanulids</taxon>
        <taxon>Asterales</taxon>
        <taxon>Asteraceae</taxon>
        <taxon>Cichorioideae</taxon>
        <taxon>Cichorieae</taxon>
        <taxon>Lactucinae</taxon>
        <taxon>Lactuca</taxon>
    </lineage>
</organism>